<dbReference type="Proteomes" id="UP000198688">
    <property type="component" value="Chromosome I"/>
</dbReference>
<dbReference type="EMBL" id="LT629758">
    <property type="protein sequence ID" value="SDT50907.1"/>
    <property type="molecule type" value="Genomic_DNA"/>
</dbReference>
<proteinExistence type="predicted"/>
<keyword evidence="2" id="KW-1185">Reference proteome</keyword>
<dbReference type="AlphaFoldDB" id="A0A1H2AYS0"/>
<gene>
    <name evidence="1" type="ORF">SAMN04489716_4186</name>
</gene>
<accession>A0A1H2AYS0</accession>
<evidence type="ECO:0000313" key="2">
    <source>
        <dbReference type="Proteomes" id="UP000198688"/>
    </source>
</evidence>
<evidence type="ECO:0000313" key="1">
    <source>
        <dbReference type="EMBL" id="SDT50907.1"/>
    </source>
</evidence>
<dbReference type="STRING" id="113562.SAMN04489716_4186"/>
<organism evidence="1 2">
    <name type="scientific">Actinoplanes derwentensis</name>
    <dbReference type="NCBI Taxonomy" id="113562"/>
    <lineage>
        <taxon>Bacteria</taxon>
        <taxon>Bacillati</taxon>
        <taxon>Actinomycetota</taxon>
        <taxon>Actinomycetes</taxon>
        <taxon>Micromonosporales</taxon>
        <taxon>Micromonosporaceae</taxon>
        <taxon>Actinoplanes</taxon>
    </lineage>
</organism>
<name>A0A1H2AYS0_9ACTN</name>
<protein>
    <submittedName>
        <fullName evidence="1">Uncharacterized protein</fullName>
    </submittedName>
</protein>
<sequence>MSPPSAGKGPFTVTYAPPTILAARTFLLDGVPGLTPAEVGIVGDTGHANTGTSYHLGKKQLAANAYSIIESPRDRNGLTDAAAGLDIGDFSFKVRGKTHTLRTFSAWLVAACKAGTADTKDIREVIYSTDGKNVRRWDRLGRRTTGDSSHLFHTHLSYFRDSEKKGKTALFRRYLTETGLLKDE</sequence>
<reference evidence="1 2" key="1">
    <citation type="submission" date="2016-10" db="EMBL/GenBank/DDBJ databases">
        <authorList>
            <person name="de Groot N.N."/>
        </authorList>
    </citation>
    <scope>NUCLEOTIDE SEQUENCE [LARGE SCALE GENOMIC DNA]</scope>
    <source>
        <strain evidence="1 2">DSM 43941</strain>
    </source>
</reference>